<gene>
    <name evidence="3" type="ORF">LZ495_14130</name>
</gene>
<feature type="compositionally biased region" description="Low complexity" evidence="1">
    <location>
        <begin position="285"/>
        <end position="309"/>
    </location>
</feature>
<name>A0AA41PYN5_9ACTN</name>
<dbReference type="RefSeq" id="WP_235052508.1">
    <property type="nucleotide sequence ID" value="NZ_JAKFHA010000006.1"/>
</dbReference>
<keyword evidence="2" id="KW-0472">Membrane</keyword>
<keyword evidence="2" id="KW-0812">Transmembrane</keyword>
<proteinExistence type="predicted"/>
<dbReference type="Proteomes" id="UP001165378">
    <property type="component" value="Unassembled WGS sequence"/>
</dbReference>
<sequence length="317" mass="33508">MASLEFSSNSSGSDGGSYEPLAPDWVLDVLGLLVVADLLFILSLFVARAFLMARVRRMAGGGARLTAYSAAEFNTGDLKPADVAVLILVRDGFAHVARDGLVRAANRDRTERPGDPVAASVYEALVEAGAAGRHPHSLDIVAEGITHYMRHTAGEHSLLSRFRRKPAHTLALLKERARWAARALPAIVLVMGLASGPPQWPSLVVIGILAWPAFCIAAGLGMLASVFFRSRVYERALRKPRRYATAYVAEWQRGFGFAEEQQALARSRQAKAAQDAAEAEERRLAAAASSSSSSSGGCGSSDSSCSSCSGCGGGGCS</sequence>
<dbReference type="AlphaFoldDB" id="A0AA41PYN5"/>
<evidence type="ECO:0000313" key="3">
    <source>
        <dbReference type="EMBL" id="MCF2528349.1"/>
    </source>
</evidence>
<reference evidence="3" key="1">
    <citation type="submission" date="2022-01" db="EMBL/GenBank/DDBJ databases">
        <title>Genome-Based Taxonomic Classification of the Phylum Actinobacteria.</title>
        <authorList>
            <person name="Gao Y."/>
        </authorList>
    </citation>
    <scope>NUCLEOTIDE SEQUENCE</scope>
    <source>
        <strain evidence="3">KLBMP 8922</strain>
    </source>
</reference>
<accession>A0AA41PYN5</accession>
<evidence type="ECO:0000256" key="2">
    <source>
        <dbReference type="SAM" id="Phobius"/>
    </source>
</evidence>
<protein>
    <recommendedName>
        <fullName evidence="5">TIGR04222 domain-containing membrane protein</fullName>
    </recommendedName>
</protein>
<evidence type="ECO:0000313" key="4">
    <source>
        <dbReference type="Proteomes" id="UP001165378"/>
    </source>
</evidence>
<keyword evidence="4" id="KW-1185">Reference proteome</keyword>
<feature type="region of interest" description="Disordered" evidence="1">
    <location>
        <begin position="272"/>
        <end position="317"/>
    </location>
</feature>
<feature type="transmembrane region" description="Helical" evidence="2">
    <location>
        <begin position="29"/>
        <end position="51"/>
    </location>
</feature>
<keyword evidence="2" id="KW-1133">Transmembrane helix</keyword>
<evidence type="ECO:0008006" key="5">
    <source>
        <dbReference type="Google" id="ProtNLM"/>
    </source>
</evidence>
<dbReference type="EMBL" id="JAKFHA010000006">
    <property type="protein sequence ID" value="MCF2528349.1"/>
    <property type="molecule type" value="Genomic_DNA"/>
</dbReference>
<feature type="transmembrane region" description="Helical" evidence="2">
    <location>
        <begin position="203"/>
        <end position="228"/>
    </location>
</feature>
<comment type="caution">
    <text evidence="3">The sequence shown here is derived from an EMBL/GenBank/DDBJ whole genome shotgun (WGS) entry which is preliminary data.</text>
</comment>
<organism evidence="3 4">
    <name type="scientific">Yinghuangia soli</name>
    <dbReference type="NCBI Taxonomy" id="2908204"/>
    <lineage>
        <taxon>Bacteria</taxon>
        <taxon>Bacillati</taxon>
        <taxon>Actinomycetota</taxon>
        <taxon>Actinomycetes</taxon>
        <taxon>Kitasatosporales</taxon>
        <taxon>Streptomycetaceae</taxon>
        <taxon>Yinghuangia</taxon>
    </lineage>
</organism>
<feature type="transmembrane region" description="Helical" evidence="2">
    <location>
        <begin position="179"/>
        <end position="197"/>
    </location>
</feature>
<evidence type="ECO:0000256" key="1">
    <source>
        <dbReference type="SAM" id="MobiDB-lite"/>
    </source>
</evidence>